<evidence type="ECO:0000313" key="1">
    <source>
        <dbReference type="EMBL" id="SEA16369.1"/>
    </source>
</evidence>
<keyword evidence="2" id="KW-1185">Reference proteome</keyword>
<reference evidence="1 2" key="1">
    <citation type="submission" date="2016-10" db="EMBL/GenBank/DDBJ databases">
        <authorList>
            <person name="de Groot N.N."/>
        </authorList>
    </citation>
    <scope>NUCLEOTIDE SEQUENCE [LARGE SCALE GENOMIC DNA]</scope>
    <source>
        <strain evidence="1 2">Vu-144</strain>
    </source>
</reference>
<dbReference type="EMBL" id="FNQY01000009">
    <property type="protein sequence ID" value="SEA16369.1"/>
    <property type="molecule type" value="Genomic_DNA"/>
</dbReference>
<dbReference type="InterPro" id="IPR012347">
    <property type="entry name" value="Ferritin-like"/>
</dbReference>
<name>A0A1H3YXY2_9BACT</name>
<proteinExistence type="predicted"/>
<dbReference type="STRING" id="551991.SAMN05192529_109122"/>
<dbReference type="Proteomes" id="UP000199041">
    <property type="component" value="Unassembled WGS sequence"/>
</dbReference>
<sequence length="143" mass="16498">MEKNTENIVRELIALNMERMYLYQNAKELVNATEMRQYLAGIAAQSEGYVMELEYIIRMYEGSIGRAASHKMGNAPFGNARQEKQSEHSILLQLFNNEKKAMETYDSLLANGSELDNNLFERIRTQQSELRECRLKLEKLIGG</sequence>
<dbReference type="RefSeq" id="WP_091397225.1">
    <property type="nucleotide sequence ID" value="NZ_FNQY01000009.1"/>
</dbReference>
<dbReference type="Gene3D" id="1.20.1260.10">
    <property type="match status" value="1"/>
</dbReference>
<accession>A0A1H3YXY2</accession>
<protein>
    <recommendedName>
        <fullName evidence="3">DUF2383 domain-containing protein</fullName>
    </recommendedName>
</protein>
<evidence type="ECO:0008006" key="3">
    <source>
        <dbReference type="Google" id="ProtNLM"/>
    </source>
</evidence>
<organism evidence="1 2">
    <name type="scientific">Arachidicoccus rhizosphaerae</name>
    <dbReference type="NCBI Taxonomy" id="551991"/>
    <lineage>
        <taxon>Bacteria</taxon>
        <taxon>Pseudomonadati</taxon>
        <taxon>Bacteroidota</taxon>
        <taxon>Chitinophagia</taxon>
        <taxon>Chitinophagales</taxon>
        <taxon>Chitinophagaceae</taxon>
        <taxon>Arachidicoccus</taxon>
    </lineage>
</organism>
<gene>
    <name evidence="1" type="ORF">SAMN05192529_109122</name>
</gene>
<dbReference type="AlphaFoldDB" id="A0A1H3YXY2"/>
<evidence type="ECO:0000313" key="2">
    <source>
        <dbReference type="Proteomes" id="UP000199041"/>
    </source>
</evidence>
<dbReference type="OrthoDB" id="9894333at2"/>